<dbReference type="RefSeq" id="WP_022001899.1">
    <property type="nucleotide sequence ID" value="NZ_AP024085.1"/>
</dbReference>
<dbReference type="GO" id="GO:0071111">
    <property type="term" value="F:cyclic-guanylate-specific phosphodiesterase activity"/>
    <property type="evidence" value="ECO:0007669"/>
    <property type="project" value="InterPro"/>
</dbReference>
<dbReference type="Pfam" id="PF00563">
    <property type="entry name" value="EAL"/>
    <property type="match status" value="1"/>
</dbReference>
<dbReference type="PROSITE" id="PS50883">
    <property type="entry name" value="EAL"/>
    <property type="match status" value="1"/>
</dbReference>
<reference evidence="6" key="3">
    <citation type="submission" date="2020-09" db="EMBL/GenBank/DDBJ databases">
        <title>Complete genome sequencing of Faecalibacillus intestinalis strain 14EGH31.</title>
        <authorList>
            <person name="Sakamoto M."/>
            <person name="Murakami T."/>
            <person name="Mori H."/>
        </authorList>
    </citation>
    <scope>NUCLEOTIDE SEQUENCE [LARGE SCALE GENOMIC DNA]</scope>
    <source>
        <strain evidence="6">14EGH31</strain>
    </source>
</reference>
<dbReference type="InterPro" id="IPR043128">
    <property type="entry name" value="Rev_trsase/Diguanyl_cyclase"/>
</dbReference>
<dbReference type="AlphaFoldDB" id="A0A2T3FY02"/>
<dbReference type="SMART" id="SM00052">
    <property type="entry name" value="EAL"/>
    <property type="match status" value="1"/>
</dbReference>
<dbReference type="GeneID" id="70580724"/>
<dbReference type="Proteomes" id="UP000593842">
    <property type="component" value="Chromosome"/>
</dbReference>
<reference evidence="3" key="2">
    <citation type="journal article" date="2020" name="Microbiol. Resour. Announc.">
        <title>Complete Genome Sequence of Faecalibacillus intestinalis JCM 34082, Isolated from Feces from a Healthy Japanese Female.</title>
        <authorList>
            <person name="Sakamoto M."/>
            <person name="Ikeyama N."/>
            <person name="Toyoda A."/>
            <person name="Murakami T."/>
            <person name="Mori H."/>
            <person name="Ohkuma M."/>
        </authorList>
    </citation>
    <scope>NUCLEOTIDE SEQUENCE</scope>
    <source>
        <strain evidence="3">14EGH31</strain>
    </source>
</reference>
<dbReference type="InterPro" id="IPR000160">
    <property type="entry name" value="GGDEF_dom"/>
</dbReference>
<dbReference type="Proteomes" id="UP000240974">
    <property type="component" value="Unassembled WGS sequence"/>
</dbReference>
<proteinExistence type="predicted"/>
<organism evidence="4 5">
    <name type="scientific">Faecalibacillus intestinalis</name>
    <dbReference type="NCBI Taxonomy" id="1982626"/>
    <lineage>
        <taxon>Bacteria</taxon>
        <taxon>Bacillati</taxon>
        <taxon>Bacillota</taxon>
        <taxon>Erysipelotrichia</taxon>
        <taxon>Erysipelotrichales</taxon>
        <taxon>Coprobacillaceae</taxon>
        <taxon>Faecalibacillus</taxon>
    </lineage>
</organism>
<evidence type="ECO:0000313" key="4">
    <source>
        <dbReference type="EMBL" id="PST40140.1"/>
    </source>
</evidence>
<gene>
    <name evidence="4" type="ORF">C7U54_09595</name>
    <name evidence="3" type="ORF">Fi14EGH31_22860</name>
</gene>
<keyword evidence="5" id="KW-1185">Reference proteome</keyword>
<dbReference type="PANTHER" id="PTHR33121:SF71">
    <property type="entry name" value="OXYGEN SENSOR PROTEIN DOSP"/>
    <property type="match status" value="1"/>
</dbReference>
<evidence type="ECO:0000313" key="6">
    <source>
        <dbReference type="Proteomes" id="UP000593842"/>
    </source>
</evidence>
<protein>
    <submittedName>
        <fullName evidence="4">EAL domain-containing protein</fullName>
    </submittedName>
    <submittedName>
        <fullName evidence="3">GGDEF domain-containing protein</fullName>
    </submittedName>
</protein>
<evidence type="ECO:0000313" key="5">
    <source>
        <dbReference type="Proteomes" id="UP000240974"/>
    </source>
</evidence>
<dbReference type="InterPro" id="IPR035919">
    <property type="entry name" value="EAL_sf"/>
</dbReference>
<dbReference type="InterPro" id="IPR050706">
    <property type="entry name" value="Cyclic-di-GMP_PDE-like"/>
</dbReference>
<dbReference type="PANTHER" id="PTHR33121">
    <property type="entry name" value="CYCLIC DI-GMP PHOSPHODIESTERASE PDEF"/>
    <property type="match status" value="1"/>
</dbReference>
<feature type="domain" description="GGDEF" evidence="2">
    <location>
        <begin position="115"/>
        <end position="247"/>
    </location>
</feature>
<accession>A0A2T3FY02</accession>
<feature type="domain" description="EAL" evidence="1">
    <location>
        <begin position="256"/>
        <end position="493"/>
    </location>
</feature>
<dbReference type="PROSITE" id="PS50887">
    <property type="entry name" value="GGDEF"/>
    <property type="match status" value="1"/>
</dbReference>
<dbReference type="EMBL" id="AP024085">
    <property type="protein sequence ID" value="BCL58574.1"/>
    <property type="molecule type" value="Genomic_DNA"/>
</dbReference>
<dbReference type="SUPFAM" id="SSF55073">
    <property type="entry name" value="Nucleotide cyclase"/>
    <property type="match status" value="1"/>
</dbReference>
<dbReference type="Gene3D" id="3.20.20.450">
    <property type="entry name" value="EAL domain"/>
    <property type="match status" value="1"/>
</dbReference>
<sequence>MIHSVKDFVDKKMNNKLICFNNVLDDYLFFYDIKKDSFCATKRNKKHIEDDHVFLDDYKSIKEKIYFKDRNIIDNLYNKIIRKEIVLGTIYEKNKLKIKEYIGVENLFDSFKLNNAGFALMMKVDQYDEIHFTTYYKYGDFVKSSIKKCIISSLKKKQKYIELDSWNFLIIDLEGDAEDAKNLFQCITNSINQLLNDKKQKIYFSIAAGAIELSKEFYSYDRVLECLNFSLNRAEGFNGNKFYLFDMQHYIRLKRKEEILKHIYWAINHDFEGFELYYQPIIDINTKSIITLEALLRLKMKDEYIQPKEFISLLEQTHLILPVGRWVLKTAMESWKELQQLIPGLKMNVNMSFVQVNQNNSVQMIIDIIKEIDTTLLGIEITETGELNSNQYYNFCIGLEKGKRALILDDYGSGFSNVHRLTAAKPQYIKIDHSFTKHIIKSDYYRKILKNTITDVIKSLGADYMQGCLFARPMDKHSFIKNHKRMSENFLNN</sequence>
<evidence type="ECO:0000259" key="2">
    <source>
        <dbReference type="PROSITE" id="PS50887"/>
    </source>
</evidence>
<dbReference type="Gene3D" id="3.30.70.270">
    <property type="match status" value="1"/>
</dbReference>
<dbReference type="SUPFAM" id="SSF141868">
    <property type="entry name" value="EAL domain-like"/>
    <property type="match status" value="1"/>
</dbReference>
<dbReference type="CDD" id="cd01948">
    <property type="entry name" value="EAL"/>
    <property type="match status" value="1"/>
</dbReference>
<evidence type="ECO:0000259" key="1">
    <source>
        <dbReference type="PROSITE" id="PS50883"/>
    </source>
</evidence>
<dbReference type="InterPro" id="IPR029787">
    <property type="entry name" value="Nucleotide_cyclase"/>
</dbReference>
<dbReference type="EMBL" id="PYLQ01000013">
    <property type="protein sequence ID" value="PST40140.1"/>
    <property type="molecule type" value="Genomic_DNA"/>
</dbReference>
<dbReference type="InterPro" id="IPR001633">
    <property type="entry name" value="EAL_dom"/>
</dbReference>
<reference evidence="4 5" key="1">
    <citation type="journal article" date="2019" name="Int. J. Syst. Evol. Microbiol.">
        <title>Faecalibacillus intestinalis gen. nov., sp. nov. and Faecalibacillus faecis sp. nov., isolated from human faeces.</title>
        <authorList>
            <person name="Seo B."/>
            <person name="Jeon K."/>
            <person name="Baek I."/>
            <person name="Lee Y.M."/>
            <person name="Baek K."/>
            <person name="Ko G."/>
        </authorList>
    </citation>
    <scope>NUCLEOTIDE SEQUENCE [LARGE SCALE GENOMIC DNA]</scope>
    <source>
        <strain evidence="4 5">SNUG30099</strain>
    </source>
</reference>
<dbReference type="KEGG" id="fit:Fi14EGH31_22860"/>
<name>A0A2T3FY02_9FIRM</name>
<evidence type="ECO:0000313" key="3">
    <source>
        <dbReference type="EMBL" id="BCL58574.1"/>
    </source>
</evidence>